<gene>
    <name evidence="3" type="ORF">AW736_17220</name>
</gene>
<evidence type="ECO:0000256" key="1">
    <source>
        <dbReference type="SAM" id="SignalP"/>
    </source>
</evidence>
<accession>A0A178IEJ7</accession>
<feature type="chain" id="PRO_5008088726" description="F5/8 type C domain-containing protein" evidence="1">
    <location>
        <begin position="23"/>
        <end position="220"/>
    </location>
</feature>
<feature type="domain" description="F5/8 type C" evidence="2">
    <location>
        <begin position="57"/>
        <end position="220"/>
    </location>
</feature>
<evidence type="ECO:0000313" key="3">
    <source>
        <dbReference type="EMBL" id="OAM88434.1"/>
    </source>
</evidence>
<dbReference type="Pfam" id="PF22633">
    <property type="entry name" value="F5_F8_type_C_2"/>
    <property type="match status" value="1"/>
</dbReference>
<feature type="signal peptide" evidence="1">
    <location>
        <begin position="1"/>
        <end position="22"/>
    </location>
</feature>
<proteinExistence type="predicted"/>
<dbReference type="STRING" id="1184151.AW736_17220"/>
<dbReference type="InterPro" id="IPR008979">
    <property type="entry name" value="Galactose-bd-like_sf"/>
</dbReference>
<sequence>MKKIHLLITSALVAMLACSMSAQEKMVPFKTTLPKPKLAGTPVAVKVANLETADDIAKRPPVMIPEGSTNLAQGKPVTASDAFPVIGMLEQVTDGDKDSDEGCFVEFGDGKQWVQIDLEKEAKISAIAVWHFHSQARAYSDVIVQISNDPDFLAGVTTVFNNDHDNSAGLGAGKDKAYIDTNKGRVIPVNAVAGRYVRLYSNGNTANTANHYIEVEVWGK</sequence>
<name>A0A178IEJ7_9BACT</name>
<dbReference type="InterPro" id="IPR000421">
    <property type="entry name" value="FA58C"/>
</dbReference>
<keyword evidence="4" id="KW-1185">Reference proteome</keyword>
<reference evidence="3 4" key="1">
    <citation type="submission" date="2016-01" db="EMBL/GenBank/DDBJ databases">
        <title>High potential of lignocellulose degradation of a new Verrucomicrobia species.</title>
        <authorList>
            <person name="Wang Y."/>
            <person name="Shi Y."/>
            <person name="Qiu Z."/>
            <person name="Liu S."/>
            <person name="Yang H."/>
        </authorList>
    </citation>
    <scope>NUCLEOTIDE SEQUENCE [LARGE SCALE GENOMIC DNA]</scope>
    <source>
        <strain evidence="3 4">TSB47</strain>
    </source>
</reference>
<organism evidence="3 4">
    <name type="scientific">Termitidicoccus mucosus</name>
    <dbReference type="NCBI Taxonomy" id="1184151"/>
    <lineage>
        <taxon>Bacteria</taxon>
        <taxon>Pseudomonadati</taxon>
        <taxon>Verrucomicrobiota</taxon>
        <taxon>Opitutia</taxon>
        <taxon>Opitutales</taxon>
        <taxon>Opitutaceae</taxon>
        <taxon>Termitidicoccus</taxon>
    </lineage>
</organism>
<dbReference type="EMBL" id="LRRQ01000128">
    <property type="protein sequence ID" value="OAM88434.1"/>
    <property type="molecule type" value="Genomic_DNA"/>
</dbReference>
<dbReference type="PROSITE" id="PS50022">
    <property type="entry name" value="FA58C_3"/>
    <property type="match status" value="1"/>
</dbReference>
<dbReference type="PROSITE" id="PS51257">
    <property type="entry name" value="PROKAR_LIPOPROTEIN"/>
    <property type="match status" value="1"/>
</dbReference>
<evidence type="ECO:0000259" key="2">
    <source>
        <dbReference type="PROSITE" id="PS50022"/>
    </source>
</evidence>
<comment type="caution">
    <text evidence="3">The sequence shown here is derived from an EMBL/GenBank/DDBJ whole genome shotgun (WGS) entry which is preliminary data.</text>
</comment>
<evidence type="ECO:0000313" key="4">
    <source>
        <dbReference type="Proteomes" id="UP000078486"/>
    </source>
</evidence>
<dbReference type="AlphaFoldDB" id="A0A178IEJ7"/>
<dbReference type="Proteomes" id="UP000078486">
    <property type="component" value="Unassembled WGS sequence"/>
</dbReference>
<protein>
    <recommendedName>
        <fullName evidence="2">F5/8 type C domain-containing protein</fullName>
    </recommendedName>
</protein>
<dbReference type="SUPFAM" id="SSF49785">
    <property type="entry name" value="Galactose-binding domain-like"/>
    <property type="match status" value="1"/>
</dbReference>
<dbReference type="RefSeq" id="WP_084442418.1">
    <property type="nucleotide sequence ID" value="NZ_CP109796.1"/>
</dbReference>
<dbReference type="Gene3D" id="2.60.120.260">
    <property type="entry name" value="Galactose-binding domain-like"/>
    <property type="match status" value="1"/>
</dbReference>
<keyword evidence="1" id="KW-0732">Signal</keyword>